<proteinExistence type="inferred from homology"/>
<comment type="similarity">
    <text evidence="1">Belongs to the Glu/Leu/Phe/Val dehydrogenases family.</text>
</comment>
<dbReference type="SUPFAM" id="SSF53223">
    <property type="entry name" value="Aminoacid dehydrogenase-like, N-terminal domain"/>
    <property type="match status" value="1"/>
</dbReference>
<dbReference type="EMBL" id="AODM01000012">
    <property type="protein sequence ID" value="EUJ61592.1"/>
    <property type="molecule type" value="Genomic_DNA"/>
</dbReference>
<dbReference type="Gene3D" id="1.10.285.10">
    <property type="entry name" value="Glutamate Dehydrogenase, chain A, domain 3"/>
    <property type="match status" value="1"/>
</dbReference>
<dbReference type="GO" id="GO:0004354">
    <property type="term" value="F:glutamate dehydrogenase (NADP+) activity"/>
    <property type="evidence" value="ECO:0007669"/>
    <property type="project" value="UniProtKB-EC"/>
</dbReference>
<comment type="caution">
    <text evidence="4">The sequence shown here is derived from an EMBL/GenBank/DDBJ whole genome shotgun (WGS) entry which is preliminary data.</text>
</comment>
<accession>W7DR54</accession>
<dbReference type="EC" id="1.4.1.4" evidence="4"/>
<dbReference type="GO" id="GO:0005829">
    <property type="term" value="C:cytosol"/>
    <property type="evidence" value="ECO:0007669"/>
    <property type="project" value="TreeGrafter"/>
</dbReference>
<dbReference type="GO" id="GO:0006537">
    <property type="term" value="P:glutamate biosynthetic process"/>
    <property type="evidence" value="ECO:0007669"/>
    <property type="project" value="TreeGrafter"/>
</dbReference>
<evidence type="ECO:0000313" key="5">
    <source>
        <dbReference type="Proteomes" id="UP000019241"/>
    </source>
</evidence>
<keyword evidence="2 4" id="KW-0560">Oxidoreductase</keyword>
<evidence type="ECO:0000259" key="3">
    <source>
        <dbReference type="Pfam" id="PF02812"/>
    </source>
</evidence>
<reference evidence="4 5" key="1">
    <citation type="submission" date="2012-12" db="EMBL/GenBank/DDBJ databases">
        <title>Novel taxa of Listeriaceae from agricultural environments in the United States.</title>
        <authorList>
            <person name="den Bakker H.C."/>
            <person name="Allred A."/>
            <person name="Warchocki S."/>
            <person name="Wright E.M."/>
            <person name="Burrell A."/>
            <person name="Nightingale K.K."/>
            <person name="Kephart D."/>
            <person name="Wiedmann M."/>
        </authorList>
    </citation>
    <scope>NUCLEOTIDE SEQUENCE [LARGE SCALE GENOMIC DNA]</scope>
    <source>
        <strain evidence="4 5">FSL S10-1203</strain>
    </source>
</reference>
<feature type="domain" description="Glutamate/phenylalanine/leucine/valine/L-tryptophan dehydrogenase dimerisation" evidence="3">
    <location>
        <begin position="68"/>
        <end position="126"/>
    </location>
</feature>
<dbReference type="InterPro" id="IPR006097">
    <property type="entry name" value="Glu/Leu/Phe/Val/Trp_DH_dimer"/>
</dbReference>
<protein>
    <submittedName>
        <fullName evidence="4">Glutamate dehydrogenase</fullName>
        <ecNumber evidence="4">1.4.1.4</ecNumber>
    </submittedName>
</protein>
<dbReference type="PANTHER" id="PTHR43571">
    <property type="entry name" value="NADP-SPECIFIC GLUTAMATE DEHYDROGENASE 1-RELATED"/>
    <property type="match status" value="1"/>
</dbReference>
<evidence type="ECO:0000313" key="4">
    <source>
        <dbReference type="EMBL" id="EUJ61592.1"/>
    </source>
</evidence>
<dbReference type="PANTHER" id="PTHR43571:SF1">
    <property type="entry name" value="NADP-SPECIFIC GLUTAMATE DEHYDROGENASE 1-RELATED"/>
    <property type="match status" value="1"/>
</dbReference>
<dbReference type="Pfam" id="PF02812">
    <property type="entry name" value="ELFV_dehydrog_N"/>
    <property type="match status" value="1"/>
</dbReference>
<evidence type="ECO:0000256" key="2">
    <source>
        <dbReference type="ARBA" id="ARBA00023002"/>
    </source>
</evidence>
<dbReference type="InterPro" id="IPR050724">
    <property type="entry name" value="Glu_Leu_Phe_Val_DH"/>
</dbReference>
<organism evidence="4 5">
    <name type="scientific">Listeria fleischmannii FSL S10-1203</name>
    <dbReference type="NCBI Taxonomy" id="1265822"/>
    <lineage>
        <taxon>Bacteria</taxon>
        <taxon>Bacillati</taxon>
        <taxon>Bacillota</taxon>
        <taxon>Bacilli</taxon>
        <taxon>Bacillales</taxon>
        <taxon>Listeriaceae</taxon>
        <taxon>Listeria</taxon>
    </lineage>
</organism>
<name>W7DR54_9LIST</name>
<dbReference type="PATRIC" id="fig|1265822.4.peg.840"/>
<dbReference type="Gene3D" id="3.40.50.10860">
    <property type="entry name" value="Leucine Dehydrogenase, chain A, domain 1"/>
    <property type="match status" value="1"/>
</dbReference>
<evidence type="ECO:0000256" key="1">
    <source>
        <dbReference type="ARBA" id="ARBA00006382"/>
    </source>
</evidence>
<dbReference type="Proteomes" id="UP000019241">
    <property type="component" value="Unassembled WGS sequence"/>
</dbReference>
<sequence length="126" mass="14476">MGQTSMVSENRQAAENYVAKIFETIERRNPEETEFHQAVKEFLDAIIPALEKDPDYEKNGILERLTEPERLITFRVPWVSDDGKVQVNRGFRVQFNSAIGPYKGGLRFHPSVNGSIVKFLGFEQIF</sequence>
<dbReference type="InterPro" id="IPR046346">
    <property type="entry name" value="Aminoacid_DH-like_N_sf"/>
</dbReference>
<gene>
    <name evidence="4" type="ORF">MCOL2_04066</name>
</gene>
<dbReference type="AlphaFoldDB" id="W7DR54"/>